<keyword evidence="1" id="KW-0812">Transmembrane</keyword>
<evidence type="ECO:0000313" key="3">
    <source>
        <dbReference type="Proteomes" id="UP000886520"/>
    </source>
</evidence>
<evidence type="ECO:0000256" key="1">
    <source>
        <dbReference type="SAM" id="Phobius"/>
    </source>
</evidence>
<name>A0A9D4URM7_ADICA</name>
<gene>
    <name evidence="2" type="ORF">GOP47_0012832</name>
</gene>
<accession>A0A9D4URM7</accession>
<proteinExistence type="predicted"/>
<evidence type="ECO:0008006" key="4">
    <source>
        <dbReference type="Google" id="ProtNLM"/>
    </source>
</evidence>
<feature type="transmembrane region" description="Helical" evidence="1">
    <location>
        <begin position="14"/>
        <end position="33"/>
    </location>
</feature>
<dbReference type="AlphaFoldDB" id="A0A9D4URM7"/>
<organism evidence="2 3">
    <name type="scientific">Adiantum capillus-veneris</name>
    <name type="common">Maidenhair fern</name>
    <dbReference type="NCBI Taxonomy" id="13818"/>
    <lineage>
        <taxon>Eukaryota</taxon>
        <taxon>Viridiplantae</taxon>
        <taxon>Streptophyta</taxon>
        <taxon>Embryophyta</taxon>
        <taxon>Tracheophyta</taxon>
        <taxon>Polypodiopsida</taxon>
        <taxon>Polypodiidae</taxon>
        <taxon>Polypodiales</taxon>
        <taxon>Pteridineae</taxon>
        <taxon>Pteridaceae</taxon>
        <taxon>Vittarioideae</taxon>
        <taxon>Adiantum</taxon>
    </lineage>
</organism>
<keyword evidence="1" id="KW-1133">Transmembrane helix</keyword>
<evidence type="ECO:0000313" key="2">
    <source>
        <dbReference type="EMBL" id="KAI5072726.1"/>
    </source>
</evidence>
<protein>
    <recommendedName>
        <fullName evidence="4">NADH-ubiquinone reductase complex 1 MLRQ subunit</fullName>
    </recommendedName>
</protein>
<sequence length="91" mass="10383">MSPGAGSRWIKPEIWPLFAAVGTAVGLCGFTMFRSITAHPDVRVNKGDRAAGYLENFEEGEQFKEHAFRRFLSDKHPEIFHTINKIFSERE</sequence>
<dbReference type="EMBL" id="JABFUD020000012">
    <property type="protein sequence ID" value="KAI5072726.1"/>
    <property type="molecule type" value="Genomic_DNA"/>
</dbReference>
<keyword evidence="1" id="KW-0472">Membrane</keyword>
<dbReference type="PANTHER" id="PTHR33417">
    <property type="entry name" value="G-BOX BINDING PROTEIN"/>
    <property type="match status" value="1"/>
</dbReference>
<reference evidence="2" key="1">
    <citation type="submission" date="2021-01" db="EMBL/GenBank/DDBJ databases">
        <title>Adiantum capillus-veneris genome.</title>
        <authorList>
            <person name="Fang Y."/>
            <person name="Liao Q."/>
        </authorList>
    </citation>
    <scope>NUCLEOTIDE SEQUENCE</scope>
    <source>
        <strain evidence="2">H3</strain>
        <tissue evidence="2">Leaf</tissue>
    </source>
</reference>
<comment type="caution">
    <text evidence="2">The sequence shown here is derived from an EMBL/GenBank/DDBJ whole genome shotgun (WGS) entry which is preliminary data.</text>
</comment>
<dbReference type="Pfam" id="PF06522">
    <property type="entry name" value="B12D"/>
    <property type="match status" value="1"/>
</dbReference>
<dbReference type="OrthoDB" id="202195at2759"/>
<keyword evidence="3" id="KW-1185">Reference proteome</keyword>
<dbReference type="InterPro" id="IPR010530">
    <property type="entry name" value="B12D"/>
</dbReference>
<dbReference type="Proteomes" id="UP000886520">
    <property type="component" value="Chromosome 12"/>
</dbReference>